<dbReference type="VEuPathDB" id="VectorBase:CQUJHB001074"/>
<dbReference type="InParanoid" id="B0WQI0"/>
<gene>
    <name evidence="2" type="primary">6041746</name>
    <name evidence="1" type="ORF">CpipJ_CPIJ009081</name>
</gene>
<dbReference type="HOGENOM" id="CLU_2485534_0_0_1"/>
<evidence type="ECO:0000313" key="3">
    <source>
        <dbReference type="Proteomes" id="UP000002320"/>
    </source>
</evidence>
<sequence length="87" mass="9269">MVAGWLTGNPSLLGEIIFHSVAGGDATIYYDRVPHWSDAPQGHTPGEAASQILNKAEPLFITRSEAFKFAVGDTITLPCEVSSPAIE</sequence>
<dbReference type="STRING" id="7176.B0WQI0"/>
<reference evidence="1" key="1">
    <citation type="submission" date="2007-03" db="EMBL/GenBank/DDBJ databases">
        <title>Annotation of Culex pipiens quinquefasciatus.</title>
        <authorList>
            <consortium name="The Broad Institute Genome Sequencing Platform"/>
            <person name="Atkinson P.W."/>
            <person name="Hemingway J."/>
            <person name="Christensen B.M."/>
            <person name="Higgs S."/>
            <person name="Kodira C."/>
            <person name="Hannick L."/>
            <person name="Megy K."/>
            <person name="O'Leary S."/>
            <person name="Pearson M."/>
            <person name="Haas B.J."/>
            <person name="Mauceli E."/>
            <person name="Wortman J.R."/>
            <person name="Lee N.H."/>
            <person name="Guigo R."/>
            <person name="Stanke M."/>
            <person name="Alvarado L."/>
            <person name="Amedeo P."/>
            <person name="Antoine C.H."/>
            <person name="Arensburger P."/>
            <person name="Bidwell S.L."/>
            <person name="Crawford M."/>
            <person name="Camaro F."/>
            <person name="Devon K."/>
            <person name="Engels R."/>
            <person name="Hammond M."/>
            <person name="Howarth C."/>
            <person name="Koehrsen M."/>
            <person name="Lawson D."/>
            <person name="Montgomery P."/>
            <person name="Nene V."/>
            <person name="Nusbaum C."/>
            <person name="Puiu D."/>
            <person name="Romero-Severson J."/>
            <person name="Severson D.W."/>
            <person name="Shumway M."/>
            <person name="Sisk P."/>
            <person name="Stolte C."/>
            <person name="Zeng Q."/>
            <person name="Eisenstadt E."/>
            <person name="Fraser-Liggett C."/>
            <person name="Strausberg R."/>
            <person name="Galagan J."/>
            <person name="Birren B."/>
            <person name="Collins F.H."/>
        </authorList>
    </citation>
    <scope>NUCLEOTIDE SEQUENCE [LARGE SCALE GENOMIC DNA]</scope>
    <source>
        <strain evidence="1">JHB</strain>
    </source>
</reference>
<reference evidence="2" key="2">
    <citation type="submission" date="2020-05" db="UniProtKB">
        <authorList>
            <consortium name="EnsemblMetazoa"/>
        </authorList>
    </citation>
    <scope>IDENTIFICATION</scope>
    <source>
        <strain evidence="2">JHB</strain>
    </source>
</reference>
<accession>B0WQI0</accession>
<name>B0WQI0_CULQU</name>
<proteinExistence type="predicted"/>
<dbReference type="AlphaFoldDB" id="B0WQI0"/>
<dbReference type="VEuPathDB" id="VectorBase:CPIJ009081"/>
<dbReference type="KEGG" id="cqu:CpipJ_CPIJ009081"/>
<dbReference type="Proteomes" id="UP000002320">
    <property type="component" value="Unassembled WGS sequence"/>
</dbReference>
<dbReference type="OrthoDB" id="6159398at2759"/>
<dbReference type="EMBL" id="DS232040">
    <property type="protein sequence ID" value="EDS32853.1"/>
    <property type="molecule type" value="Genomic_DNA"/>
</dbReference>
<keyword evidence="3" id="KW-1185">Reference proteome</keyword>
<evidence type="ECO:0000313" key="1">
    <source>
        <dbReference type="EMBL" id="EDS32853.1"/>
    </source>
</evidence>
<protein>
    <submittedName>
        <fullName evidence="1 2">Uncharacterized protein</fullName>
    </submittedName>
</protein>
<dbReference type="EnsemblMetazoa" id="CPIJ009081-RA">
    <property type="protein sequence ID" value="CPIJ009081-PA"/>
    <property type="gene ID" value="CPIJ009081"/>
</dbReference>
<organism>
    <name type="scientific">Culex quinquefasciatus</name>
    <name type="common">Southern house mosquito</name>
    <name type="synonym">Culex pungens</name>
    <dbReference type="NCBI Taxonomy" id="7176"/>
    <lineage>
        <taxon>Eukaryota</taxon>
        <taxon>Metazoa</taxon>
        <taxon>Ecdysozoa</taxon>
        <taxon>Arthropoda</taxon>
        <taxon>Hexapoda</taxon>
        <taxon>Insecta</taxon>
        <taxon>Pterygota</taxon>
        <taxon>Neoptera</taxon>
        <taxon>Endopterygota</taxon>
        <taxon>Diptera</taxon>
        <taxon>Nematocera</taxon>
        <taxon>Culicoidea</taxon>
        <taxon>Culicidae</taxon>
        <taxon>Culicinae</taxon>
        <taxon>Culicini</taxon>
        <taxon>Culex</taxon>
        <taxon>Culex</taxon>
    </lineage>
</organism>
<evidence type="ECO:0000313" key="2">
    <source>
        <dbReference type="EnsemblMetazoa" id="CPIJ009081-PA"/>
    </source>
</evidence>